<accession>A0A5B6WEU8</accession>
<keyword evidence="2" id="KW-1185">Reference proteome</keyword>
<name>A0A5B6WEU8_9ROSI</name>
<protein>
    <submittedName>
        <fullName evidence="1">DNA polymerase theta</fullName>
    </submittedName>
</protein>
<organism evidence="1 2">
    <name type="scientific">Gossypium australe</name>
    <dbReference type="NCBI Taxonomy" id="47621"/>
    <lineage>
        <taxon>Eukaryota</taxon>
        <taxon>Viridiplantae</taxon>
        <taxon>Streptophyta</taxon>
        <taxon>Embryophyta</taxon>
        <taxon>Tracheophyta</taxon>
        <taxon>Spermatophyta</taxon>
        <taxon>Magnoliopsida</taxon>
        <taxon>eudicotyledons</taxon>
        <taxon>Gunneridae</taxon>
        <taxon>Pentapetalae</taxon>
        <taxon>rosids</taxon>
        <taxon>malvids</taxon>
        <taxon>Malvales</taxon>
        <taxon>Malvaceae</taxon>
        <taxon>Malvoideae</taxon>
        <taxon>Gossypium</taxon>
    </lineage>
</organism>
<proteinExistence type="predicted"/>
<gene>
    <name evidence="1" type="ORF">EPI10_020631</name>
</gene>
<dbReference type="EMBL" id="SMMG02000003">
    <property type="protein sequence ID" value="KAA3480180.1"/>
    <property type="molecule type" value="Genomic_DNA"/>
</dbReference>
<sequence>MFALVAKMNITKILLSCAVNLNWDLQQFDVTPRFNDEDVQRKEMTKKKWLNLKNDWLRNSKLTTWKNQNKESLFSKGSMSLDILIETDMLGCKPAESPIESKH</sequence>
<dbReference type="AlphaFoldDB" id="A0A5B6WEU8"/>
<evidence type="ECO:0000313" key="1">
    <source>
        <dbReference type="EMBL" id="KAA3480180.1"/>
    </source>
</evidence>
<dbReference type="Proteomes" id="UP000325315">
    <property type="component" value="Unassembled WGS sequence"/>
</dbReference>
<reference evidence="2" key="1">
    <citation type="journal article" date="2019" name="Plant Biotechnol. J.">
        <title>Genome sequencing of the Australian wild diploid species Gossypium australe highlights disease resistance and delayed gland morphogenesis.</title>
        <authorList>
            <person name="Cai Y."/>
            <person name="Cai X."/>
            <person name="Wang Q."/>
            <person name="Wang P."/>
            <person name="Zhang Y."/>
            <person name="Cai C."/>
            <person name="Xu Y."/>
            <person name="Wang K."/>
            <person name="Zhou Z."/>
            <person name="Wang C."/>
            <person name="Geng S."/>
            <person name="Li B."/>
            <person name="Dong Q."/>
            <person name="Hou Y."/>
            <person name="Wang H."/>
            <person name="Ai P."/>
            <person name="Liu Z."/>
            <person name="Yi F."/>
            <person name="Sun M."/>
            <person name="An G."/>
            <person name="Cheng J."/>
            <person name="Zhang Y."/>
            <person name="Shi Q."/>
            <person name="Xie Y."/>
            <person name="Shi X."/>
            <person name="Chang Y."/>
            <person name="Huang F."/>
            <person name="Chen Y."/>
            <person name="Hong S."/>
            <person name="Mi L."/>
            <person name="Sun Q."/>
            <person name="Zhang L."/>
            <person name="Zhou B."/>
            <person name="Peng R."/>
            <person name="Zhang X."/>
            <person name="Liu F."/>
        </authorList>
    </citation>
    <scope>NUCLEOTIDE SEQUENCE [LARGE SCALE GENOMIC DNA]</scope>
    <source>
        <strain evidence="2">cv. PA1801</strain>
    </source>
</reference>
<comment type="caution">
    <text evidence="1">The sequence shown here is derived from an EMBL/GenBank/DDBJ whole genome shotgun (WGS) entry which is preliminary data.</text>
</comment>
<evidence type="ECO:0000313" key="2">
    <source>
        <dbReference type="Proteomes" id="UP000325315"/>
    </source>
</evidence>